<sequence>MMRLEAIFSLLLLLGSHSHGLPIAEEERELWERYLTDRAFSMPTVVPSRPPAMQPILSPTATPTFRTERKPTMRPTMRPIVALSSEPTMSPASSRTLAPITSRPAPTSETSQPVPIEIIVPTILPSTLGTLSPTQSASDFPSDLSSDAPSVARPMQPTNSPSMTSSLSSDECDLQINVTCSVPTGPYAGQQCDALELTTFTCTAPPTNMTFKYTAQACNESSTNLDGYFSCVDSTAVTTEEAYVVASSGKEGAILLRGWVQNGQYLSINVGDDGERLPNVVLVKLFGSNETSNPANLAQELQFPASCNINLRLKEQLGALQLTSFSSPEQGDVSYLVPTTTTVNVGVTAESGGTDASLTSLDLLSNYAGLKDYSDLVAGITLSPGESVDVELPSEMLDLSERRTYTDSIQIAAVSNPSGIACEGTAVNSFVAGTQVPSFPDDTIPSASPSSLNSVDDSDSECTISASIVCECISDEGTSIGPCDQIPDPRGKACADDAPATGLVFLYRGFDNVSVNPQQVRIQVTSNSNLTDSEIVTLGGTFRVEGSFGGLLQVSVSNADDNGNVGTELDSFTLDTTCSSSNPTLSLTSSLGLLGALELVAFENELGDFSSLTTVRLLYSIENIGDGELIAESAIVESEFLPDSLQVLEEQVRITRGEELLVFSETSQINVGTKFSDNVEFVFALNVKANATTSGLDCTAQTEYAF</sequence>
<evidence type="ECO:0000256" key="1">
    <source>
        <dbReference type="SAM" id="MobiDB-lite"/>
    </source>
</evidence>
<dbReference type="Pfam" id="PF24269">
    <property type="entry name" value="DUF7467"/>
    <property type="match status" value="1"/>
</dbReference>
<protein>
    <recommendedName>
        <fullName evidence="3">DUF7467 domain-containing protein</fullName>
    </recommendedName>
</protein>
<evidence type="ECO:0000256" key="2">
    <source>
        <dbReference type="SAM" id="SignalP"/>
    </source>
</evidence>
<keyword evidence="5" id="KW-1185">Reference proteome</keyword>
<organism evidence="4 5">
    <name type="scientific">Fistulifera solaris</name>
    <name type="common">Oleaginous diatom</name>
    <dbReference type="NCBI Taxonomy" id="1519565"/>
    <lineage>
        <taxon>Eukaryota</taxon>
        <taxon>Sar</taxon>
        <taxon>Stramenopiles</taxon>
        <taxon>Ochrophyta</taxon>
        <taxon>Bacillariophyta</taxon>
        <taxon>Bacillariophyceae</taxon>
        <taxon>Bacillariophycidae</taxon>
        <taxon>Naviculales</taxon>
        <taxon>Naviculaceae</taxon>
        <taxon>Fistulifera</taxon>
    </lineage>
</organism>
<reference evidence="4 5" key="1">
    <citation type="journal article" date="2015" name="Plant Cell">
        <title>Oil accumulation by the oleaginous diatom Fistulifera solaris as revealed by the genome and transcriptome.</title>
        <authorList>
            <person name="Tanaka T."/>
            <person name="Maeda Y."/>
            <person name="Veluchamy A."/>
            <person name="Tanaka M."/>
            <person name="Abida H."/>
            <person name="Marechal E."/>
            <person name="Bowler C."/>
            <person name="Muto M."/>
            <person name="Sunaga Y."/>
            <person name="Tanaka M."/>
            <person name="Yoshino T."/>
            <person name="Taniguchi T."/>
            <person name="Fukuda Y."/>
            <person name="Nemoto M."/>
            <person name="Matsumoto M."/>
            <person name="Wong P.S."/>
            <person name="Aburatani S."/>
            <person name="Fujibuchi W."/>
        </authorList>
    </citation>
    <scope>NUCLEOTIDE SEQUENCE [LARGE SCALE GENOMIC DNA]</scope>
    <source>
        <strain evidence="4 5">JPCC DA0580</strain>
    </source>
</reference>
<name>A0A1Z5K5K2_FISSO</name>
<evidence type="ECO:0000313" key="5">
    <source>
        <dbReference type="Proteomes" id="UP000198406"/>
    </source>
</evidence>
<feature type="region of interest" description="Disordered" evidence="1">
    <location>
        <begin position="84"/>
        <end position="114"/>
    </location>
</feature>
<feature type="region of interest" description="Disordered" evidence="1">
    <location>
        <begin position="45"/>
        <end position="70"/>
    </location>
</feature>
<gene>
    <name evidence="4" type="ORF">FisN_10Hh021</name>
</gene>
<feature type="signal peptide" evidence="2">
    <location>
        <begin position="1"/>
        <end position="20"/>
    </location>
</feature>
<proteinExistence type="predicted"/>
<feature type="region of interest" description="Disordered" evidence="1">
    <location>
        <begin position="130"/>
        <end position="168"/>
    </location>
</feature>
<comment type="caution">
    <text evidence="4">The sequence shown here is derived from an EMBL/GenBank/DDBJ whole genome shotgun (WGS) entry which is preliminary data.</text>
</comment>
<feature type="compositionally biased region" description="Polar residues" evidence="1">
    <location>
        <begin position="85"/>
        <end position="96"/>
    </location>
</feature>
<accession>A0A1Z5K5K2</accession>
<dbReference type="Proteomes" id="UP000198406">
    <property type="component" value="Unassembled WGS sequence"/>
</dbReference>
<keyword evidence="2" id="KW-0732">Signal</keyword>
<feature type="compositionally biased region" description="Polar residues" evidence="1">
    <location>
        <begin position="104"/>
        <end position="113"/>
    </location>
</feature>
<evidence type="ECO:0000259" key="3">
    <source>
        <dbReference type="Pfam" id="PF24269"/>
    </source>
</evidence>
<dbReference type="EMBL" id="BDSP01000167">
    <property type="protein sequence ID" value="GAX21442.1"/>
    <property type="molecule type" value="Genomic_DNA"/>
</dbReference>
<feature type="compositionally biased region" description="Polar residues" evidence="1">
    <location>
        <begin position="130"/>
        <end position="148"/>
    </location>
</feature>
<dbReference type="InParanoid" id="A0A1Z5K5K2"/>
<dbReference type="AlphaFoldDB" id="A0A1Z5K5K2"/>
<dbReference type="InterPro" id="IPR055890">
    <property type="entry name" value="DUF7467"/>
</dbReference>
<feature type="domain" description="DUF7467" evidence="3">
    <location>
        <begin position="206"/>
        <end position="325"/>
    </location>
</feature>
<evidence type="ECO:0000313" key="4">
    <source>
        <dbReference type="EMBL" id="GAX21442.1"/>
    </source>
</evidence>
<feature type="chain" id="PRO_5013255674" description="DUF7467 domain-containing protein" evidence="2">
    <location>
        <begin position="21"/>
        <end position="706"/>
    </location>
</feature>